<feature type="region of interest" description="Disordered" evidence="1">
    <location>
        <begin position="188"/>
        <end position="441"/>
    </location>
</feature>
<feature type="compositionally biased region" description="Polar residues" evidence="1">
    <location>
        <begin position="411"/>
        <end position="421"/>
    </location>
</feature>
<sequence length="574" mass="65199">MKKREGHVNILLEAYGAAIDMEKQKREGQPANLRPQSMNLQFTTPTELPDPAPAIQNTSKGAGEEEMRAVPGGETDQRTLYPTLADDLPVLTNSSAPPPYMTHSQPPNETMHQHTMVTMAPPTDESRMTREGPAVLHQHPLLTIRNGPVSIAYSGPMYKTAGDNGNGDLRRKRRTPGKWTEEVIDGRSGPAAIIGGEPLDPSMNSRRRHRDEEPGRTVRSIPRQGGIREKYEEESWNREDYRKGEEARYEEMLSDTEDKSPSNREAHTRARYQERGEDDRVRDWTMDPDSLGYRMESRRRGREIEEADQEDNRQDQEREPNTRQDIVPGQKSDRRTWIQGESSLRTWCDMEEEAPRDDREDTYRENQVAGKSQTLRLGTRVKRLPPPSVTHHSMATRSRRSDPQAMGYTPNPRTSSQYNTPNRDRTTDCPASRTRPCRPQPYTMEDFMAPLLTDGVGRAVYTPWGHRDMTTLANSLPPLSAGAGAWIRKFETETSGDNLGIGDVRAIIGRAHGARQTIELERMAGTTNLADRTPLDAYRNHLWICLRELFPANTKKAGISNIHIKPEENIYQYI</sequence>
<gene>
    <name evidence="2" type="ORF">N1851_008262</name>
</gene>
<evidence type="ECO:0000256" key="1">
    <source>
        <dbReference type="SAM" id="MobiDB-lite"/>
    </source>
</evidence>
<feature type="compositionally biased region" description="Basic and acidic residues" evidence="1">
    <location>
        <begin position="295"/>
        <end position="322"/>
    </location>
</feature>
<feature type="compositionally biased region" description="Basic and acidic residues" evidence="1">
    <location>
        <begin position="226"/>
        <end position="285"/>
    </location>
</feature>
<proteinExistence type="predicted"/>
<reference evidence="2" key="1">
    <citation type="journal article" date="2023" name="Front. Mar. Sci.">
        <title>A new Merluccius polli reference genome to investigate the effects of global change in West African waters.</title>
        <authorList>
            <person name="Mateo J.L."/>
            <person name="Blanco-Fernandez C."/>
            <person name="Garcia-Vazquez E."/>
            <person name="Machado-Schiaffino G."/>
        </authorList>
    </citation>
    <scope>NUCLEOTIDE SEQUENCE</scope>
    <source>
        <strain evidence="2">C29</strain>
        <tissue evidence="2">Fin</tissue>
    </source>
</reference>
<feature type="region of interest" description="Disordered" evidence="1">
    <location>
        <begin position="41"/>
        <end position="78"/>
    </location>
</feature>
<organism evidence="2 3">
    <name type="scientific">Merluccius polli</name>
    <name type="common">Benguela hake</name>
    <name type="synonym">Merluccius cadenati</name>
    <dbReference type="NCBI Taxonomy" id="89951"/>
    <lineage>
        <taxon>Eukaryota</taxon>
        <taxon>Metazoa</taxon>
        <taxon>Chordata</taxon>
        <taxon>Craniata</taxon>
        <taxon>Vertebrata</taxon>
        <taxon>Euteleostomi</taxon>
        <taxon>Actinopterygii</taxon>
        <taxon>Neopterygii</taxon>
        <taxon>Teleostei</taxon>
        <taxon>Neoteleostei</taxon>
        <taxon>Acanthomorphata</taxon>
        <taxon>Zeiogadaria</taxon>
        <taxon>Gadariae</taxon>
        <taxon>Gadiformes</taxon>
        <taxon>Gadoidei</taxon>
        <taxon>Merlucciidae</taxon>
        <taxon>Merluccius</taxon>
    </lineage>
</organism>
<keyword evidence="3" id="KW-1185">Reference proteome</keyword>
<dbReference type="EMBL" id="JAOPHQ010001454">
    <property type="protein sequence ID" value="KAK0150625.1"/>
    <property type="molecule type" value="Genomic_DNA"/>
</dbReference>
<name>A0AA47N2E9_MERPO</name>
<accession>A0AA47N2E9</accession>
<evidence type="ECO:0000313" key="3">
    <source>
        <dbReference type="Proteomes" id="UP001174136"/>
    </source>
</evidence>
<comment type="caution">
    <text evidence="2">The sequence shown here is derived from an EMBL/GenBank/DDBJ whole genome shotgun (WGS) entry which is preliminary data.</text>
</comment>
<protein>
    <submittedName>
        <fullName evidence="2">Uncharacterized protein</fullName>
    </submittedName>
</protein>
<dbReference type="AlphaFoldDB" id="A0AA47N2E9"/>
<evidence type="ECO:0000313" key="2">
    <source>
        <dbReference type="EMBL" id="KAK0150625.1"/>
    </source>
</evidence>
<dbReference type="Proteomes" id="UP001174136">
    <property type="component" value="Unassembled WGS sequence"/>
</dbReference>